<organism evidence="2 3">
    <name type="scientific">Peromyscus maniculatus bairdii</name>
    <name type="common">Prairie deer mouse</name>
    <dbReference type="NCBI Taxonomy" id="230844"/>
    <lineage>
        <taxon>Eukaryota</taxon>
        <taxon>Metazoa</taxon>
        <taxon>Chordata</taxon>
        <taxon>Craniata</taxon>
        <taxon>Vertebrata</taxon>
        <taxon>Euteleostomi</taxon>
        <taxon>Mammalia</taxon>
        <taxon>Eutheria</taxon>
        <taxon>Euarchontoglires</taxon>
        <taxon>Glires</taxon>
        <taxon>Rodentia</taxon>
        <taxon>Myomorpha</taxon>
        <taxon>Muroidea</taxon>
        <taxon>Cricetidae</taxon>
        <taxon>Neotominae</taxon>
        <taxon>Peromyscus</taxon>
    </lineage>
</organism>
<evidence type="ECO:0000259" key="1">
    <source>
        <dbReference type="PROSITE" id="PS50805"/>
    </source>
</evidence>
<dbReference type="InterPro" id="IPR050169">
    <property type="entry name" value="Krueppel_C2H2_ZnF"/>
</dbReference>
<protein>
    <recommendedName>
        <fullName evidence="1">KRAB domain-containing protein</fullName>
    </recommendedName>
</protein>
<dbReference type="Ensembl" id="ENSPEMT00000001433.2">
    <property type="protein sequence ID" value="ENSPEMP00000001350.2"/>
    <property type="gene ID" value="ENSPEMG00000001039.2"/>
</dbReference>
<dbReference type="PANTHER" id="PTHR23232:SF150">
    <property type="entry name" value="ZINC FINGER PROTEIN 993-RELATED"/>
    <property type="match status" value="1"/>
</dbReference>
<name>A0A8C8T4F6_PERMB</name>
<sequence>MDVSSNFPLQSLLSFRDVAIEISMEEWERLDFAQRALYMDVMLENYYNLVFVENHRICDKYENVLDQGTKHIFCDHVNIQGKPFQCNELGKGIHESSESTLYDRNDIVKKYINRHASGNTGEEPCKYKECVNSLVFCSINRQN</sequence>
<dbReference type="PANTHER" id="PTHR23232">
    <property type="entry name" value="KRAB DOMAIN C2H2 ZINC FINGER"/>
    <property type="match status" value="1"/>
</dbReference>
<dbReference type="Proteomes" id="UP000694547">
    <property type="component" value="Chromosome 1"/>
</dbReference>
<dbReference type="CDD" id="cd07765">
    <property type="entry name" value="KRAB_A-box"/>
    <property type="match status" value="1"/>
</dbReference>
<dbReference type="AlphaFoldDB" id="A0A8C8T4F6"/>
<reference evidence="2 3" key="1">
    <citation type="submission" date="2018-10" db="EMBL/GenBank/DDBJ databases">
        <title>Improved assembly of the deer mouse Peromyscus maniculatus genome.</title>
        <authorList>
            <person name="Lassance J.-M."/>
            <person name="Hoekstra H.E."/>
        </authorList>
    </citation>
    <scope>NUCLEOTIDE SEQUENCE [LARGE SCALE GENOMIC DNA]</scope>
</reference>
<dbReference type="InterPro" id="IPR001909">
    <property type="entry name" value="KRAB"/>
</dbReference>
<dbReference type="GeneTree" id="ENSGT00940000154712"/>
<accession>A0A8C8T4F6</accession>
<dbReference type="SUPFAM" id="SSF109640">
    <property type="entry name" value="KRAB domain (Kruppel-associated box)"/>
    <property type="match status" value="1"/>
</dbReference>
<dbReference type="GO" id="GO:0006355">
    <property type="term" value="P:regulation of DNA-templated transcription"/>
    <property type="evidence" value="ECO:0007669"/>
    <property type="project" value="InterPro"/>
</dbReference>
<proteinExistence type="predicted"/>
<reference evidence="2" key="3">
    <citation type="submission" date="2025-09" db="UniProtKB">
        <authorList>
            <consortium name="Ensembl"/>
        </authorList>
    </citation>
    <scope>IDENTIFICATION</scope>
</reference>
<evidence type="ECO:0000313" key="2">
    <source>
        <dbReference type="Ensembl" id="ENSPEMP00000001350.2"/>
    </source>
</evidence>
<dbReference type="Pfam" id="PF01352">
    <property type="entry name" value="KRAB"/>
    <property type="match status" value="1"/>
</dbReference>
<dbReference type="InterPro" id="IPR036051">
    <property type="entry name" value="KRAB_dom_sf"/>
</dbReference>
<feature type="domain" description="KRAB" evidence="1">
    <location>
        <begin position="13"/>
        <end position="84"/>
    </location>
</feature>
<dbReference type="Gene3D" id="6.10.140.140">
    <property type="match status" value="1"/>
</dbReference>
<keyword evidence="3" id="KW-1185">Reference proteome</keyword>
<dbReference type="SMART" id="SM00349">
    <property type="entry name" value="KRAB"/>
    <property type="match status" value="1"/>
</dbReference>
<reference evidence="2" key="2">
    <citation type="submission" date="2025-08" db="UniProtKB">
        <authorList>
            <consortium name="Ensembl"/>
        </authorList>
    </citation>
    <scope>IDENTIFICATION</scope>
</reference>
<dbReference type="PROSITE" id="PS50805">
    <property type="entry name" value="KRAB"/>
    <property type="match status" value="1"/>
</dbReference>
<evidence type="ECO:0000313" key="3">
    <source>
        <dbReference type="Proteomes" id="UP000694547"/>
    </source>
</evidence>